<evidence type="ECO:0000256" key="2">
    <source>
        <dbReference type="ARBA" id="ARBA00023098"/>
    </source>
</evidence>
<dbReference type="GO" id="GO:0006629">
    <property type="term" value="P:lipid metabolic process"/>
    <property type="evidence" value="ECO:0007669"/>
    <property type="project" value="UniProtKB-KW"/>
</dbReference>
<dbReference type="EMBL" id="KK198759">
    <property type="protein sequence ID" value="KCW62818.1"/>
    <property type="molecule type" value="Genomic_DNA"/>
</dbReference>
<evidence type="ECO:0000313" key="5">
    <source>
        <dbReference type="EMBL" id="KCW62818.1"/>
    </source>
</evidence>
<dbReference type="Pfam" id="PF12357">
    <property type="entry name" value="PLD_C"/>
    <property type="match status" value="1"/>
</dbReference>
<protein>
    <recommendedName>
        <fullName evidence="4">Phospholipase D C-terminal domain-containing protein</fullName>
    </recommendedName>
</protein>
<dbReference type="InterPro" id="IPR024632">
    <property type="entry name" value="PLipase_D_C"/>
</dbReference>
<keyword evidence="1" id="KW-0677">Repeat</keyword>
<dbReference type="PANTHER" id="PTHR18896">
    <property type="entry name" value="PHOSPHOLIPASE D"/>
    <property type="match status" value="1"/>
</dbReference>
<evidence type="ECO:0000256" key="3">
    <source>
        <dbReference type="SAM" id="MobiDB-lite"/>
    </source>
</evidence>
<dbReference type="InParanoid" id="A0A059B9M3"/>
<dbReference type="AlphaFoldDB" id="A0A059B9M3"/>
<feature type="region of interest" description="Disordered" evidence="3">
    <location>
        <begin position="1"/>
        <end position="25"/>
    </location>
</feature>
<reference evidence="5" key="1">
    <citation type="submission" date="2013-07" db="EMBL/GenBank/DDBJ databases">
        <title>The genome of Eucalyptus grandis.</title>
        <authorList>
            <person name="Schmutz J."/>
            <person name="Hayes R."/>
            <person name="Myburg A."/>
            <person name="Tuskan G."/>
            <person name="Grattapaglia D."/>
            <person name="Rokhsar D.S."/>
        </authorList>
    </citation>
    <scope>NUCLEOTIDE SEQUENCE</scope>
    <source>
        <tissue evidence="5">Leaf extractions</tissue>
    </source>
</reference>
<accession>A0A059B9M3</accession>
<gene>
    <name evidence="5" type="ORF">EUGRSUZ_G00408</name>
</gene>
<dbReference type="Gramene" id="KCW62818">
    <property type="protein sequence ID" value="KCW62818"/>
    <property type="gene ID" value="EUGRSUZ_G00408"/>
</dbReference>
<feature type="compositionally biased region" description="Basic and acidic residues" evidence="3">
    <location>
        <begin position="7"/>
        <end position="25"/>
    </location>
</feature>
<evidence type="ECO:0000259" key="4">
    <source>
        <dbReference type="Pfam" id="PF12357"/>
    </source>
</evidence>
<dbReference type="STRING" id="71139.A0A059B9M3"/>
<organism evidence="5">
    <name type="scientific">Eucalyptus grandis</name>
    <name type="common">Flooded gum</name>
    <dbReference type="NCBI Taxonomy" id="71139"/>
    <lineage>
        <taxon>Eukaryota</taxon>
        <taxon>Viridiplantae</taxon>
        <taxon>Streptophyta</taxon>
        <taxon>Embryophyta</taxon>
        <taxon>Tracheophyta</taxon>
        <taxon>Spermatophyta</taxon>
        <taxon>Magnoliopsida</taxon>
        <taxon>eudicotyledons</taxon>
        <taxon>Gunneridae</taxon>
        <taxon>Pentapetalae</taxon>
        <taxon>rosids</taxon>
        <taxon>malvids</taxon>
        <taxon>Myrtales</taxon>
        <taxon>Myrtaceae</taxon>
        <taxon>Myrtoideae</taxon>
        <taxon>Eucalypteae</taxon>
        <taxon>Eucalyptus</taxon>
    </lineage>
</organism>
<proteinExistence type="predicted"/>
<evidence type="ECO:0000256" key="1">
    <source>
        <dbReference type="ARBA" id="ARBA00022737"/>
    </source>
</evidence>
<dbReference type="InterPro" id="IPR015679">
    <property type="entry name" value="PLipase_D_fam"/>
</dbReference>
<name>A0A059B9M3_EUCGR</name>
<keyword evidence="2" id="KW-0443">Lipid metabolism</keyword>
<dbReference type="PANTHER" id="PTHR18896:SF153">
    <property type="entry name" value="PHOSPHOLIPASE D"/>
    <property type="match status" value="1"/>
</dbReference>
<dbReference type="OMA" id="IGHLEEC"/>
<sequence>MSLWVEHLGDLEDSSREPQSTERMKRVNKIAKRNYRAYADEDQQSPKEMRGHLMQCPIHLSKEGKVGPLASFETFPRVGGKILRLPTTLPDTITT</sequence>
<feature type="domain" description="Phospholipase D C-terminal" evidence="4">
    <location>
        <begin position="13"/>
        <end position="83"/>
    </location>
</feature>